<dbReference type="EMBL" id="JACHND010000001">
    <property type="protein sequence ID" value="MBB4706014.1"/>
    <property type="molecule type" value="Genomic_DNA"/>
</dbReference>
<evidence type="ECO:0000313" key="3">
    <source>
        <dbReference type="EMBL" id="MBB4706014.1"/>
    </source>
</evidence>
<proteinExistence type="predicted"/>
<keyword evidence="2" id="KW-0732">Signal</keyword>
<evidence type="ECO:0000313" key="4">
    <source>
        <dbReference type="Proteomes" id="UP000542210"/>
    </source>
</evidence>
<feature type="region of interest" description="Disordered" evidence="1">
    <location>
        <begin position="29"/>
        <end position="55"/>
    </location>
</feature>
<evidence type="ECO:0000256" key="2">
    <source>
        <dbReference type="SAM" id="SignalP"/>
    </source>
</evidence>
<organism evidence="3 4">
    <name type="scientific">Sphaerisporangium siamense</name>
    <dbReference type="NCBI Taxonomy" id="795645"/>
    <lineage>
        <taxon>Bacteria</taxon>
        <taxon>Bacillati</taxon>
        <taxon>Actinomycetota</taxon>
        <taxon>Actinomycetes</taxon>
        <taxon>Streptosporangiales</taxon>
        <taxon>Streptosporangiaceae</taxon>
        <taxon>Sphaerisporangium</taxon>
    </lineage>
</organism>
<comment type="caution">
    <text evidence="3">The sequence shown here is derived from an EMBL/GenBank/DDBJ whole genome shotgun (WGS) entry which is preliminary data.</text>
</comment>
<sequence>MSKSIIRTAAAAGIALAALLGLGTAAHAAGGDPTQWSAAGDPSPWSVTGDPSQWG</sequence>
<dbReference type="Proteomes" id="UP000542210">
    <property type="component" value="Unassembled WGS sequence"/>
</dbReference>
<evidence type="ECO:0000256" key="1">
    <source>
        <dbReference type="SAM" id="MobiDB-lite"/>
    </source>
</evidence>
<reference evidence="3 4" key="1">
    <citation type="submission" date="2020-08" db="EMBL/GenBank/DDBJ databases">
        <title>Sequencing the genomes of 1000 actinobacteria strains.</title>
        <authorList>
            <person name="Klenk H.-P."/>
        </authorList>
    </citation>
    <scope>NUCLEOTIDE SEQUENCE [LARGE SCALE GENOMIC DNA]</scope>
    <source>
        <strain evidence="3 4">DSM 45784</strain>
    </source>
</reference>
<feature type="signal peptide" evidence="2">
    <location>
        <begin position="1"/>
        <end position="28"/>
    </location>
</feature>
<feature type="compositionally biased region" description="Polar residues" evidence="1">
    <location>
        <begin position="45"/>
        <end position="55"/>
    </location>
</feature>
<feature type="chain" id="PRO_5031339114" evidence="2">
    <location>
        <begin position="29"/>
        <end position="55"/>
    </location>
</feature>
<keyword evidence="4" id="KW-1185">Reference proteome</keyword>
<protein>
    <submittedName>
        <fullName evidence="3">Uncharacterized protein</fullName>
    </submittedName>
</protein>
<gene>
    <name evidence="3" type="ORF">BJ982_007558</name>
</gene>
<dbReference type="RefSeq" id="WP_184888071.1">
    <property type="nucleotide sequence ID" value="NZ_BOOV01000036.1"/>
</dbReference>
<dbReference type="AlphaFoldDB" id="A0A7W7GF34"/>
<accession>A0A7W7GF34</accession>
<name>A0A7W7GF34_9ACTN</name>